<evidence type="ECO:0000313" key="3">
    <source>
        <dbReference type="EMBL" id="CAC5393197.1"/>
    </source>
</evidence>
<dbReference type="OrthoDB" id="109543at2759"/>
<dbReference type="Proteomes" id="UP000507470">
    <property type="component" value="Unassembled WGS sequence"/>
</dbReference>
<dbReference type="AlphaFoldDB" id="A0A6J8CE56"/>
<dbReference type="EC" id="2.3.2.23" evidence="3"/>
<dbReference type="PANTHER" id="PTHR24067">
    <property type="entry name" value="UBIQUITIN-CONJUGATING ENZYME E2"/>
    <property type="match status" value="1"/>
</dbReference>
<evidence type="ECO:0000313" key="4">
    <source>
        <dbReference type="Proteomes" id="UP000507470"/>
    </source>
</evidence>
<keyword evidence="3" id="KW-0012">Acyltransferase</keyword>
<organism evidence="3 4">
    <name type="scientific">Mytilus coruscus</name>
    <name type="common">Sea mussel</name>
    <dbReference type="NCBI Taxonomy" id="42192"/>
    <lineage>
        <taxon>Eukaryota</taxon>
        <taxon>Metazoa</taxon>
        <taxon>Spiralia</taxon>
        <taxon>Lophotrochozoa</taxon>
        <taxon>Mollusca</taxon>
        <taxon>Bivalvia</taxon>
        <taxon>Autobranchia</taxon>
        <taxon>Pteriomorphia</taxon>
        <taxon>Mytilida</taxon>
        <taxon>Mytiloidea</taxon>
        <taxon>Mytilidae</taxon>
        <taxon>Mytilinae</taxon>
        <taxon>Mytilus</taxon>
    </lineage>
</organism>
<name>A0A6J8CE56_MYTCO</name>
<keyword evidence="4" id="KW-1185">Reference proteome</keyword>
<evidence type="ECO:0000256" key="1">
    <source>
        <dbReference type="SAM" id="MobiDB-lite"/>
    </source>
</evidence>
<protein>
    <submittedName>
        <fullName evidence="3">UBE2Q</fullName>
        <ecNumber evidence="3">2.3.2.23</ecNumber>
    </submittedName>
</protein>
<dbReference type="InterPro" id="IPR016135">
    <property type="entry name" value="UBQ-conjugating_enzyme/RWD"/>
</dbReference>
<dbReference type="Pfam" id="PF15167">
    <property type="entry name" value="DUF4581"/>
    <property type="match status" value="1"/>
</dbReference>
<dbReference type="InterPro" id="IPR027892">
    <property type="entry name" value="Maturin"/>
</dbReference>
<reference evidence="3 4" key="1">
    <citation type="submission" date="2020-06" db="EMBL/GenBank/DDBJ databases">
        <authorList>
            <person name="Li R."/>
            <person name="Bekaert M."/>
        </authorList>
    </citation>
    <scope>NUCLEOTIDE SEQUENCE [LARGE SCALE GENOMIC DNA]</scope>
    <source>
        <strain evidence="4">wild</strain>
    </source>
</reference>
<evidence type="ECO:0000259" key="2">
    <source>
        <dbReference type="PROSITE" id="PS50127"/>
    </source>
</evidence>
<dbReference type="Pfam" id="PF00179">
    <property type="entry name" value="UQ_con"/>
    <property type="match status" value="1"/>
</dbReference>
<dbReference type="PROSITE" id="PS50127">
    <property type="entry name" value="UBC_2"/>
    <property type="match status" value="1"/>
</dbReference>
<dbReference type="GO" id="GO:0061631">
    <property type="term" value="F:ubiquitin conjugating enzyme activity"/>
    <property type="evidence" value="ECO:0007669"/>
    <property type="project" value="UniProtKB-EC"/>
</dbReference>
<dbReference type="Gene3D" id="3.10.110.10">
    <property type="entry name" value="Ubiquitin Conjugating Enzyme"/>
    <property type="match status" value="1"/>
</dbReference>
<dbReference type="SUPFAM" id="SSF54495">
    <property type="entry name" value="UBC-like"/>
    <property type="match status" value="1"/>
</dbReference>
<gene>
    <name evidence="3" type="ORF">MCOR_28077</name>
</gene>
<feature type="region of interest" description="Disordered" evidence="1">
    <location>
        <begin position="138"/>
        <end position="158"/>
    </location>
</feature>
<proteinExistence type="predicted"/>
<accession>A0A6J8CE56</accession>
<dbReference type="InterPro" id="IPR050113">
    <property type="entry name" value="Ub_conjugating_enzyme"/>
</dbReference>
<dbReference type="CDD" id="cd23802">
    <property type="entry name" value="UBCc_UBE2Q"/>
    <property type="match status" value="1"/>
</dbReference>
<feature type="domain" description="UBC core" evidence="2">
    <location>
        <begin position="166"/>
        <end position="330"/>
    </location>
</feature>
<dbReference type="SMART" id="SM00212">
    <property type="entry name" value="UBCc"/>
    <property type="match status" value="1"/>
</dbReference>
<dbReference type="InterPro" id="IPR000608">
    <property type="entry name" value="UBC"/>
</dbReference>
<sequence length="330" mass="37891">MDFKESRGASQAWCLESGTCFKVDFFDEEERKIHFKWQGEDEEESSDIKFSITVPIKDDPSSKWMFWSENEDVLNKIMAMHDYTDACKEKSILQILSKIDSLLKPLTDPDNESDADEIEDDYYADDDIDASMPEADQDMARGAEGADSGEEDEIGSNFFGDVGSKAAVARLMSDLKTMKKESCKFGLDGSPRGDNLFIWDIKLKDFPEDSKLGKNLKEYSEKFKREPVIQLEMQFPHDYPMTPPFVRVVRPRFKFLTGHITIGGSICMEMLTKSGWRPINDIEMILVQIRSEIMSDKQASLDMNDADRPYGEQEARDAFNRMVKRYGWNS</sequence>
<dbReference type="EMBL" id="CACVKT020005120">
    <property type="protein sequence ID" value="CAC5393197.1"/>
    <property type="molecule type" value="Genomic_DNA"/>
</dbReference>
<keyword evidence="3" id="KW-0808">Transferase</keyword>